<evidence type="ECO:0000256" key="1">
    <source>
        <dbReference type="SAM" id="MobiDB-lite"/>
    </source>
</evidence>
<name>A0AAW0FJ66_9APHY</name>
<feature type="compositionally biased region" description="Polar residues" evidence="1">
    <location>
        <begin position="96"/>
        <end position="108"/>
    </location>
</feature>
<evidence type="ECO:0000313" key="4">
    <source>
        <dbReference type="Proteomes" id="UP001385951"/>
    </source>
</evidence>
<keyword evidence="2" id="KW-1133">Transmembrane helix</keyword>
<sequence length="177" mass="18425">MTQSPTFVVFDVSHSSSSSTSTNTSSLASASATPRHHVPHSRGAAIAGGGVGGTLALIATLIGCYYDLFGTCKRRRRSRRNTIVVDPIEHQAEPITGQNTPAQGNDNSDPPAYSSIAGVHEKPGDNGDGPKQTPSTLSDVSSSSPKQDESDVIQATSEGDIQVVHGSESTRHRSASL</sequence>
<comment type="caution">
    <text evidence="3">The sequence shown here is derived from an EMBL/GenBank/DDBJ whole genome shotgun (WGS) entry which is preliminary data.</text>
</comment>
<organism evidence="3 4">
    <name type="scientific">Cerrena zonata</name>
    <dbReference type="NCBI Taxonomy" id="2478898"/>
    <lineage>
        <taxon>Eukaryota</taxon>
        <taxon>Fungi</taxon>
        <taxon>Dikarya</taxon>
        <taxon>Basidiomycota</taxon>
        <taxon>Agaricomycotina</taxon>
        <taxon>Agaricomycetes</taxon>
        <taxon>Polyporales</taxon>
        <taxon>Cerrenaceae</taxon>
        <taxon>Cerrena</taxon>
    </lineage>
</organism>
<evidence type="ECO:0000256" key="2">
    <source>
        <dbReference type="SAM" id="Phobius"/>
    </source>
</evidence>
<feature type="transmembrane region" description="Helical" evidence="2">
    <location>
        <begin position="44"/>
        <end position="69"/>
    </location>
</feature>
<dbReference type="AlphaFoldDB" id="A0AAW0FJ66"/>
<dbReference type="EMBL" id="JASBNA010000046">
    <property type="protein sequence ID" value="KAK7680786.1"/>
    <property type="molecule type" value="Genomic_DNA"/>
</dbReference>
<feature type="region of interest" description="Disordered" evidence="1">
    <location>
        <begin position="12"/>
        <end position="47"/>
    </location>
</feature>
<reference evidence="3 4" key="1">
    <citation type="submission" date="2022-09" db="EMBL/GenBank/DDBJ databases">
        <authorList>
            <person name="Palmer J.M."/>
        </authorList>
    </citation>
    <scope>NUCLEOTIDE SEQUENCE [LARGE SCALE GENOMIC DNA]</scope>
    <source>
        <strain evidence="3 4">DSM 7382</strain>
    </source>
</reference>
<gene>
    <name evidence="3" type="ORF">QCA50_016094</name>
</gene>
<protein>
    <submittedName>
        <fullName evidence="3">Uncharacterized protein</fullName>
    </submittedName>
</protein>
<accession>A0AAW0FJ66</accession>
<dbReference type="Proteomes" id="UP001385951">
    <property type="component" value="Unassembled WGS sequence"/>
</dbReference>
<keyword evidence="2" id="KW-0812">Transmembrane</keyword>
<proteinExistence type="predicted"/>
<feature type="compositionally biased region" description="Low complexity" evidence="1">
    <location>
        <begin position="135"/>
        <end position="144"/>
    </location>
</feature>
<keyword evidence="2" id="KW-0472">Membrane</keyword>
<feature type="region of interest" description="Disordered" evidence="1">
    <location>
        <begin position="83"/>
        <end position="177"/>
    </location>
</feature>
<evidence type="ECO:0000313" key="3">
    <source>
        <dbReference type="EMBL" id="KAK7680786.1"/>
    </source>
</evidence>
<keyword evidence="4" id="KW-1185">Reference proteome</keyword>
<feature type="compositionally biased region" description="Low complexity" evidence="1">
    <location>
        <begin position="13"/>
        <end position="33"/>
    </location>
</feature>